<protein>
    <recommendedName>
        <fullName evidence="3">F-box domain-containing protein</fullName>
    </recommendedName>
</protein>
<dbReference type="SUPFAM" id="SSF81383">
    <property type="entry name" value="F-box domain"/>
    <property type="match status" value="1"/>
</dbReference>
<comment type="caution">
    <text evidence="1">The sequence shown here is derived from an EMBL/GenBank/DDBJ whole genome shotgun (WGS) entry which is preliminary data.</text>
</comment>
<evidence type="ECO:0000313" key="1">
    <source>
        <dbReference type="EMBL" id="KAK6351759.1"/>
    </source>
</evidence>
<proteinExistence type="predicted"/>
<accession>A0AAN8RLB5</accession>
<organism evidence="1 2">
    <name type="scientific">Orbilia javanica</name>
    <dbReference type="NCBI Taxonomy" id="47235"/>
    <lineage>
        <taxon>Eukaryota</taxon>
        <taxon>Fungi</taxon>
        <taxon>Dikarya</taxon>
        <taxon>Ascomycota</taxon>
        <taxon>Pezizomycotina</taxon>
        <taxon>Orbiliomycetes</taxon>
        <taxon>Orbiliales</taxon>
        <taxon>Orbiliaceae</taxon>
        <taxon>Orbilia</taxon>
    </lineage>
</organism>
<evidence type="ECO:0008006" key="3">
    <source>
        <dbReference type="Google" id="ProtNLM"/>
    </source>
</evidence>
<evidence type="ECO:0000313" key="2">
    <source>
        <dbReference type="Proteomes" id="UP001313282"/>
    </source>
</evidence>
<dbReference type="Proteomes" id="UP001313282">
    <property type="component" value="Unassembled WGS sequence"/>
</dbReference>
<gene>
    <name evidence="1" type="ORF">TWF718_004905</name>
</gene>
<dbReference type="AlphaFoldDB" id="A0AAN8RLB5"/>
<dbReference type="EMBL" id="JAVHNR010000002">
    <property type="protein sequence ID" value="KAK6351759.1"/>
    <property type="molecule type" value="Genomic_DNA"/>
</dbReference>
<keyword evidence="2" id="KW-1185">Reference proteome</keyword>
<reference evidence="1 2" key="1">
    <citation type="submission" date="2019-10" db="EMBL/GenBank/DDBJ databases">
        <authorList>
            <person name="Palmer J.M."/>
        </authorList>
    </citation>
    <scope>NUCLEOTIDE SEQUENCE [LARGE SCALE GENOMIC DNA]</scope>
    <source>
        <strain evidence="1 2">TWF718</strain>
    </source>
</reference>
<name>A0AAN8RLB5_9PEZI</name>
<sequence>MSDLPQLLPDLPLEVQYLILECSDWLQQSVLRQVCRTWQHYIDTSDTLLDDCYKTSVPQDPAGEEEPREGHPFIPRFHNIVEYRSAFVRTPTGFTPCILHKNENGEVVDWSPEADLTIYLSDPLLKPGTTGYIEGMDICGDMADVNADPNGVTLSYETLSTCSHGSVDSYLRDTCKGMAIVGRAINRKYFKTSLSWSRVDGNEIRLKLLIESESEACADEQAGALISQLSISQAPSESQ</sequence>
<dbReference type="InterPro" id="IPR036047">
    <property type="entry name" value="F-box-like_dom_sf"/>
</dbReference>